<dbReference type="InterPro" id="IPR029787">
    <property type="entry name" value="Nucleotide_cyclase"/>
</dbReference>
<feature type="domain" description="GGDEF" evidence="4">
    <location>
        <begin position="111"/>
        <end position="241"/>
    </location>
</feature>
<comment type="catalytic activity">
    <reaction evidence="2">
        <text>2 GTP = 3',3'-c-di-GMP + 2 diphosphate</text>
        <dbReference type="Rhea" id="RHEA:24898"/>
        <dbReference type="ChEBI" id="CHEBI:33019"/>
        <dbReference type="ChEBI" id="CHEBI:37565"/>
        <dbReference type="ChEBI" id="CHEBI:58805"/>
        <dbReference type="EC" id="2.7.7.65"/>
    </reaction>
</comment>
<evidence type="ECO:0000256" key="3">
    <source>
        <dbReference type="SAM" id="Phobius"/>
    </source>
</evidence>
<dbReference type="SMART" id="SM00267">
    <property type="entry name" value="GGDEF"/>
    <property type="match status" value="1"/>
</dbReference>
<keyword evidence="3" id="KW-0472">Membrane</keyword>
<feature type="transmembrane region" description="Helical" evidence="3">
    <location>
        <begin position="53"/>
        <end position="76"/>
    </location>
</feature>
<dbReference type="Proteomes" id="UP000664904">
    <property type="component" value="Plasmid unnamed4"/>
</dbReference>
<accession>A0A975DK31</accession>
<dbReference type="PANTHER" id="PTHR45138:SF9">
    <property type="entry name" value="DIGUANYLATE CYCLASE DGCM-RELATED"/>
    <property type="match status" value="1"/>
</dbReference>
<evidence type="ECO:0000256" key="2">
    <source>
        <dbReference type="ARBA" id="ARBA00034247"/>
    </source>
</evidence>
<dbReference type="InterPro" id="IPR043128">
    <property type="entry name" value="Rev_trsase/Diguanyl_cyclase"/>
</dbReference>
<dbReference type="InterPro" id="IPR050469">
    <property type="entry name" value="Diguanylate_Cyclase"/>
</dbReference>
<sequence length="249" mass="29218">MSDFGISSNEFPNFFFLSGTIKWIEFISIDQIGVEFYFIYPFDYILSLVWSRYGFQISLIFFLNFILVSVFLYYFLGRLSSLKFKSNHDFLTNLMNRRGLYSYLRDMDVDNKLYICLMDLDDFKVFNDKNGHLAGDEALRYISGMIRQTPFVLQAFRIGGEEFLLFSKSRNAILEFKELKDSIYINEFSFCNKKYQISSSMGVVLCENAKDTNIDTYIALADEALYEAKRRGKNLLCVKKDESCDFDVY</sequence>
<dbReference type="Pfam" id="PF00990">
    <property type="entry name" value="GGDEF"/>
    <property type="match status" value="1"/>
</dbReference>
<dbReference type="GO" id="GO:0052621">
    <property type="term" value="F:diguanylate cyclase activity"/>
    <property type="evidence" value="ECO:0007669"/>
    <property type="project" value="UniProtKB-EC"/>
</dbReference>
<dbReference type="EC" id="2.7.7.65" evidence="1"/>
<keyword evidence="3" id="KW-0812">Transmembrane</keyword>
<keyword evidence="3" id="KW-1133">Transmembrane helix</keyword>
<reference evidence="5" key="1">
    <citation type="submission" date="2021-03" db="EMBL/GenBank/DDBJ databases">
        <title>Complete Genome of Pseudoalteromonas xiamenensis STKMTI.2, a new potential marine bacterium producing anti-Vibrio compounds.</title>
        <authorList>
            <person name="Handayani D.P."/>
            <person name="Isnansetyo A."/>
            <person name="Istiqomah I."/>
            <person name="Jumina J."/>
        </authorList>
    </citation>
    <scope>NUCLEOTIDE SEQUENCE</scope>
    <source>
        <strain evidence="5">STKMTI.2</strain>
        <plasmid evidence="5">unnamed4</plasmid>
    </source>
</reference>
<keyword evidence="5" id="KW-0614">Plasmid</keyword>
<organism evidence="5 6">
    <name type="scientific">Pseudoalteromonas xiamenensis</name>
    <dbReference type="NCBI Taxonomy" id="882626"/>
    <lineage>
        <taxon>Bacteria</taxon>
        <taxon>Pseudomonadati</taxon>
        <taxon>Pseudomonadota</taxon>
        <taxon>Gammaproteobacteria</taxon>
        <taxon>Alteromonadales</taxon>
        <taxon>Pseudoalteromonadaceae</taxon>
        <taxon>Pseudoalteromonas</taxon>
    </lineage>
</organism>
<gene>
    <name evidence="5" type="ORF">J5O05_17195</name>
</gene>
<dbReference type="KEGG" id="pxi:J5O05_17195"/>
<geneLocation type="plasmid" evidence="5 6">
    <name>unnamed4</name>
</geneLocation>
<dbReference type="SUPFAM" id="SSF55073">
    <property type="entry name" value="Nucleotide cyclase"/>
    <property type="match status" value="1"/>
</dbReference>
<evidence type="ECO:0000313" key="5">
    <source>
        <dbReference type="EMBL" id="QTH72994.1"/>
    </source>
</evidence>
<dbReference type="AlphaFoldDB" id="A0A975DK31"/>
<dbReference type="NCBIfam" id="TIGR00254">
    <property type="entry name" value="GGDEF"/>
    <property type="match status" value="1"/>
</dbReference>
<dbReference type="EMBL" id="CP072134">
    <property type="protein sequence ID" value="QTH72994.1"/>
    <property type="molecule type" value="Genomic_DNA"/>
</dbReference>
<dbReference type="RefSeq" id="WP_208844613.1">
    <property type="nucleotide sequence ID" value="NZ_CP072134.1"/>
</dbReference>
<evidence type="ECO:0000259" key="4">
    <source>
        <dbReference type="PROSITE" id="PS50887"/>
    </source>
</evidence>
<dbReference type="InterPro" id="IPR000160">
    <property type="entry name" value="GGDEF_dom"/>
</dbReference>
<keyword evidence="6" id="KW-1185">Reference proteome</keyword>
<dbReference type="PROSITE" id="PS50887">
    <property type="entry name" value="GGDEF"/>
    <property type="match status" value="1"/>
</dbReference>
<protein>
    <recommendedName>
        <fullName evidence="1">diguanylate cyclase</fullName>
        <ecNumber evidence="1">2.7.7.65</ecNumber>
    </recommendedName>
</protein>
<proteinExistence type="predicted"/>
<evidence type="ECO:0000256" key="1">
    <source>
        <dbReference type="ARBA" id="ARBA00012528"/>
    </source>
</evidence>
<dbReference type="PANTHER" id="PTHR45138">
    <property type="entry name" value="REGULATORY COMPONENTS OF SENSORY TRANSDUCTION SYSTEM"/>
    <property type="match status" value="1"/>
</dbReference>
<dbReference type="Gene3D" id="3.30.70.270">
    <property type="match status" value="1"/>
</dbReference>
<name>A0A975DK31_9GAMM</name>
<evidence type="ECO:0000313" key="6">
    <source>
        <dbReference type="Proteomes" id="UP000664904"/>
    </source>
</evidence>
<dbReference type="CDD" id="cd01949">
    <property type="entry name" value="GGDEF"/>
    <property type="match status" value="1"/>
</dbReference>